<dbReference type="SMART" id="SM00347">
    <property type="entry name" value="HTH_MARR"/>
    <property type="match status" value="1"/>
</dbReference>
<reference evidence="5 6" key="1">
    <citation type="submission" date="2020-08" db="EMBL/GenBank/DDBJ databases">
        <title>Genomic Encyclopedia of Type Strains, Phase IV (KMG-IV): sequencing the most valuable type-strain genomes for metagenomic binning, comparative biology and taxonomic classification.</title>
        <authorList>
            <person name="Goeker M."/>
        </authorList>
    </citation>
    <scope>NUCLEOTIDE SEQUENCE [LARGE SCALE GENOMIC DNA]</scope>
    <source>
        <strain evidence="5 6">DSM 101791</strain>
    </source>
</reference>
<evidence type="ECO:0000256" key="1">
    <source>
        <dbReference type="ARBA" id="ARBA00023015"/>
    </source>
</evidence>
<dbReference type="PANTHER" id="PTHR33164:SF104">
    <property type="entry name" value="TRANSCRIPTIONAL REGULATORY PROTEIN"/>
    <property type="match status" value="1"/>
</dbReference>
<protein>
    <submittedName>
        <fullName evidence="5">DNA-binding MarR family transcriptional regulator</fullName>
    </submittedName>
</protein>
<dbReference type="InterPro" id="IPR039422">
    <property type="entry name" value="MarR/SlyA-like"/>
</dbReference>
<feature type="domain" description="HTH marR-type" evidence="4">
    <location>
        <begin position="25"/>
        <end position="160"/>
    </location>
</feature>
<dbReference type="Proteomes" id="UP000525389">
    <property type="component" value="Unassembled WGS sequence"/>
</dbReference>
<evidence type="ECO:0000313" key="6">
    <source>
        <dbReference type="Proteomes" id="UP000525389"/>
    </source>
</evidence>
<dbReference type="PANTHER" id="PTHR33164">
    <property type="entry name" value="TRANSCRIPTIONAL REGULATOR, MARR FAMILY"/>
    <property type="match status" value="1"/>
</dbReference>
<dbReference type="InterPro" id="IPR023187">
    <property type="entry name" value="Tscrpt_reg_MarR-type_CS"/>
</dbReference>
<accession>A0A7W8GI16</accession>
<dbReference type="InterPro" id="IPR036390">
    <property type="entry name" value="WH_DNA-bd_sf"/>
</dbReference>
<keyword evidence="2 5" id="KW-0238">DNA-binding</keyword>
<evidence type="ECO:0000256" key="3">
    <source>
        <dbReference type="ARBA" id="ARBA00023163"/>
    </source>
</evidence>
<dbReference type="InterPro" id="IPR036388">
    <property type="entry name" value="WH-like_DNA-bd_sf"/>
</dbReference>
<keyword evidence="1" id="KW-0805">Transcription regulation</keyword>
<dbReference type="SUPFAM" id="SSF46785">
    <property type="entry name" value="Winged helix' DNA-binding domain"/>
    <property type="match status" value="1"/>
</dbReference>
<proteinExistence type="predicted"/>
<name>A0A7W8GI16_9DEIO</name>
<gene>
    <name evidence="5" type="ORF">HNQ09_003116</name>
</gene>
<dbReference type="InterPro" id="IPR019885">
    <property type="entry name" value="Tscrpt_reg_HTH_AsnC-type_CS"/>
</dbReference>
<evidence type="ECO:0000313" key="5">
    <source>
        <dbReference type="EMBL" id="MBB5235658.1"/>
    </source>
</evidence>
<dbReference type="Gene3D" id="1.10.10.10">
    <property type="entry name" value="Winged helix-like DNA-binding domain superfamily/Winged helix DNA-binding domain"/>
    <property type="match status" value="1"/>
</dbReference>
<dbReference type="PROSITE" id="PS50995">
    <property type="entry name" value="HTH_MARR_2"/>
    <property type="match status" value="1"/>
</dbReference>
<keyword evidence="6" id="KW-1185">Reference proteome</keyword>
<organism evidence="5 6">
    <name type="scientific">Deinococcus budaensis</name>
    <dbReference type="NCBI Taxonomy" id="1665626"/>
    <lineage>
        <taxon>Bacteria</taxon>
        <taxon>Thermotogati</taxon>
        <taxon>Deinococcota</taxon>
        <taxon>Deinococci</taxon>
        <taxon>Deinococcales</taxon>
        <taxon>Deinococcaceae</taxon>
        <taxon>Deinococcus</taxon>
    </lineage>
</organism>
<dbReference type="PROSITE" id="PS00519">
    <property type="entry name" value="HTH_ASNC_1"/>
    <property type="match status" value="1"/>
</dbReference>
<dbReference type="GO" id="GO:0006950">
    <property type="term" value="P:response to stress"/>
    <property type="evidence" value="ECO:0007669"/>
    <property type="project" value="TreeGrafter"/>
</dbReference>
<keyword evidence="3" id="KW-0804">Transcription</keyword>
<sequence length="165" mass="18022">MKTAELLERIERDWQAARPDVNPEPMLTVIAVQRTSQLLQGALEAFFAGYDLTPSAFDVLATLRRSAPPEGLTLGDLAHRMAVTPPAVTKRVDGLERRGWVTRHPDPGDRRTVRAALSAAGRAAVDELLLAHVAHEEALLGQLTPDERRTLRQLLGRLSPAAEGP</sequence>
<dbReference type="Pfam" id="PF12802">
    <property type="entry name" value="MarR_2"/>
    <property type="match status" value="1"/>
</dbReference>
<dbReference type="EMBL" id="JACHFN010000014">
    <property type="protein sequence ID" value="MBB5235658.1"/>
    <property type="molecule type" value="Genomic_DNA"/>
</dbReference>
<dbReference type="GO" id="GO:0003700">
    <property type="term" value="F:DNA-binding transcription factor activity"/>
    <property type="evidence" value="ECO:0007669"/>
    <property type="project" value="InterPro"/>
</dbReference>
<dbReference type="InterPro" id="IPR000835">
    <property type="entry name" value="HTH_MarR-typ"/>
</dbReference>
<dbReference type="AlphaFoldDB" id="A0A7W8GI16"/>
<evidence type="ECO:0000256" key="2">
    <source>
        <dbReference type="ARBA" id="ARBA00023125"/>
    </source>
</evidence>
<dbReference type="RefSeq" id="WP_184031099.1">
    <property type="nucleotide sequence ID" value="NZ_JACHFN010000014.1"/>
</dbReference>
<dbReference type="GO" id="GO:0003677">
    <property type="term" value="F:DNA binding"/>
    <property type="evidence" value="ECO:0007669"/>
    <property type="project" value="UniProtKB-KW"/>
</dbReference>
<dbReference type="PROSITE" id="PS01117">
    <property type="entry name" value="HTH_MARR_1"/>
    <property type="match status" value="1"/>
</dbReference>
<evidence type="ECO:0000259" key="4">
    <source>
        <dbReference type="PROSITE" id="PS50995"/>
    </source>
</evidence>
<comment type="caution">
    <text evidence="5">The sequence shown here is derived from an EMBL/GenBank/DDBJ whole genome shotgun (WGS) entry which is preliminary data.</text>
</comment>